<protein>
    <submittedName>
        <fullName evidence="1">Uncharacterized protein</fullName>
    </submittedName>
</protein>
<sequence>MDMKKILKALHAIVTYKRGKEYWEAYNCYKQIYLKKIQEKIREENMFLINSASNKARKIWEIINGGSKAATKERSNLNAEGFNTYLKKMEQHPLDLLRKQKVNTTHSMFLNPVSEEEITKIIMSLKSKTTRDIYDVSTYLIKTVVNEIVPPLTMLINQYFAEGYFDHRTI</sequence>
<dbReference type="AlphaFoldDB" id="A0AA38I8W0"/>
<organism evidence="1 2">
    <name type="scientific">Zophobas morio</name>
    <dbReference type="NCBI Taxonomy" id="2755281"/>
    <lineage>
        <taxon>Eukaryota</taxon>
        <taxon>Metazoa</taxon>
        <taxon>Ecdysozoa</taxon>
        <taxon>Arthropoda</taxon>
        <taxon>Hexapoda</taxon>
        <taxon>Insecta</taxon>
        <taxon>Pterygota</taxon>
        <taxon>Neoptera</taxon>
        <taxon>Endopterygota</taxon>
        <taxon>Coleoptera</taxon>
        <taxon>Polyphaga</taxon>
        <taxon>Cucujiformia</taxon>
        <taxon>Tenebrionidae</taxon>
        <taxon>Zophobas</taxon>
    </lineage>
</organism>
<proteinExistence type="predicted"/>
<keyword evidence="2" id="KW-1185">Reference proteome</keyword>
<gene>
    <name evidence="1" type="ORF">Zmor_021575</name>
</gene>
<evidence type="ECO:0000313" key="1">
    <source>
        <dbReference type="EMBL" id="KAJ3649857.1"/>
    </source>
</evidence>
<dbReference type="Proteomes" id="UP001168821">
    <property type="component" value="Unassembled WGS sequence"/>
</dbReference>
<evidence type="ECO:0000313" key="2">
    <source>
        <dbReference type="Proteomes" id="UP001168821"/>
    </source>
</evidence>
<dbReference type="EMBL" id="JALNTZ010000006">
    <property type="protein sequence ID" value="KAJ3649857.1"/>
    <property type="molecule type" value="Genomic_DNA"/>
</dbReference>
<reference evidence="1" key="1">
    <citation type="journal article" date="2023" name="G3 (Bethesda)">
        <title>Whole genome assemblies of Zophobas morio and Tenebrio molitor.</title>
        <authorList>
            <person name="Kaur S."/>
            <person name="Stinson S.A."/>
            <person name="diCenzo G.C."/>
        </authorList>
    </citation>
    <scope>NUCLEOTIDE SEQUENCE</scope>
    <source>
        <strain evidence="1">QUZm001</strain>
    </source>
</reference>
<comment type="caution">
    <text evidence="1">The sequence shown here is derived from an EMBL/GenBank/DDBJ whole genome shotgun (WGS) entry which is preliminary data.</text>
</comment>
<name>A0AA38I8W0_9CUCU</name>
<accession>A0AA38I8W0</accession>